<evidence type="ECO:0000313" key="3">
    <source>
        <dbReference type="Proteomes" id="UP000030652"/>
    </source>
</evidence>
<dbReference type="Pfam" id="PF13592">
    <property type="entry name" value="HTH_33"/>
    <property type="match status" value="1"/>
</dbReference>
<dbReference type="AlphaFoldDB" id="A0A0B0EPE7"/>
<dbReference type="eggNOG" id="COG3415">
    <property type="taxonomic scope" value="Bacteria"/>
</dbReference>
<dbReference type="EMBL" id="JRYO01000084">
    <property type="protein sequence ID" value="KHE92998.1"/>
    <property type="molecule type" value="Genomic_DNA"/>
</dbReference>
<gene>
    <name evidence="2" type="ORF">SCABRO_01246</name>
</gene>
<feature type="domain" description="Winged helix-turn helix" evidence="1">
    <location>
        <begin position="110"/>
        <end position="155"/>
    </location>
</feature>
<sequence>MRKRKFELTTPEIRELRTREQQTRDVHELKRLQAVRLYGTGQAVPTIQEIVGVSEASIRQWAQRYCAAGLSALRSKWQGKNAQKLNDEQRTDLRERLNQGGPAYWQIRDAPYWTVAALQVAIQQWYQVTYQSLRSYVRLFHESGLSYQRPEKVYRSRPAERDISEFEATLEKKR</sequence>
<dbReference type="Proteomes" id="UP000030652">
    <property type="component" value="Unassembled WGS sequence"/>
</dbReference>
<dbReference type="SUPFAM" id="SSF46689">
    <property type="entry name" value="Homeodomain-like"/>
    <property type="match status" value="1"/>
</dbReference>
<name>A0A0B0EPE7_9BACT</name>
<evidence type="ECO:0000313" key="2">
    <source>
        <dbReference type="EMBL" id="KHE92998.1"/>
    </source>
</evidence>
<proteinExistence type="predicted"/>
<dbReference type="InterPro" id="IPR025959">
    <property type="entry name" value="Winged_HTH_dom"/>
</dbReference>
<dbReference type="Pfam" id="PF13551">
    <property type="entry name" value="HTH_29"/>
    <property type="match status" value="1"/>
</dbReference>
<evidence type="ECO:0000259" key="1">
    <source>
        <dbReference type="Pfam" id="PF13592"/>
    </source>
</evidence>
<protein>
    <recommendedName>
        <fullName evidence="1">Winged helix-turn helix domain-containing protein</fullName>
    </recommendedName>
</protein>
<accession>A0A0B0EPE7</accession>
<comment type="caution">
    <text evidence="2">The sequence shown here is derived from an EMBL/GenBank/DDBJ whole genome shotgun (WGS) entry which is preliminary data.</text>
</comment>
<reference evidence="2 3" key="1">
    <citation type="submission" date="2014-10" db="EMBL/GenBank/DDBJ databases">
        <title>Draft genome of anammox bacterium scalindua brodae, obtained using differential coverage binning of sequence data from two enrichment reactors.</title>
        <authorList>
            <person name="Speth D.R."/>
            <person name="Russ L."/>
            <person name="Kartal B."/>
            <person name="Op den Camp H.J."/>
            <person name="Dutilh B.E."/>
            <person name="Jetten M.S."/>
        </authorList>
    </citation>
    <scope>NUCLEOTIDE SEQUENCE [LARGE SCALE GENOMIC DNA]</scope>
    <source>
        <strain evidence="2">RU1</strain>
    </source>
</reference>
<organism evidence="2 3">
    <name type="scientific">Candidatus Scalindua brodae</name>
    <dbReference type="NCBI Taxonomy" id="237368"/>
    <lineage>
        <taxon>Bacteria</taxon>
        <taxon>Pseudomonadati</taxon>
        <taxon>Planctomycetota</taxon>
        <taxon>Candidatus Brocadiia</taxon>
        <taxon>Candidatus Brocadiales</taxon>
        <taxon>Candidatus Scalinduaceae</taxon>
        <taxon>Candidatus Scalindua</taxon>
    </lineage>
</organism>
<dbReference type="InterPro" id="IPR009057">
    <property type="entry name" value="Homeodomain-like_sf"/>
</dbReference>